<proteinExistence type="predicted"/>
<reference evidence="1" key="1">
    <citation type="submission" date="2023-06" db="EMBL/GenBank/DDBJ databases">
        <title>Genomic of Agaribacillus aureum.</title>
        <authorList>
            <person name="Wang G."/>
        </authorList>
    </citation>
    <scope>NUCLEOTIDE SEQUENCE</scope>
    <source>
        <strain evidence="1">BMA12</strain>
    </source>
</reference>
<evidence type="ECO:0000313" key="2">
    <source>
        <dbReference type="Proteomes" id="UP001172083"/>
    </source>
</evidence>
<gene>
    <name evidence="1" type="ORF">QQ020_20170</name>
</gene>
<dbReference type="SUPFAM" id="SSF63825">
    <property type="entry name" value="YWTD domain"/>
    <property type="match status" value="1"/>
</dbReference>
<evidence type="ECO:0000313" key="1">
    <source>
        <dbReference type="EMBL" id="MDN5214407.1"/>
    </source>
</evidence>
<accession>A0ABT8L9H8</accession>
<dbReference type="PANTHER" id="PTHR35399">
    <property type="entry name" value="SLR8030 PROTEIN"/>
    <property type="match status" value="1"/>
</dbReference>
<dbReference type="Pfam" id="PF05787">
    <property type="entry name" value="PhoX"/>
    <property type="match status" value="1"/>
</dbReference>
<comment type="caution">
    <text evidence="1">The sequence shown here is derived from an EMBL/GenBank/DDBJ whole genome shotgun (WGS) entry which is preliminary data.</text>
</comment>
<dbReference type="EMBL" id="JAUJEB010000004">
    <property type="protein sequence ID" value="MDN5214407.1"/>
    <property type="molecule type" value="Genomic_DNA"/>
</dbReference>
<dbReference type="Proteomes" id="UP001172083">
    <property type="component" value="Unassembled WGS sequence"/>
</dbReference>
<name>A0ABT8L9H8_9BACT</name>
<dbReference type="RefSeq" id="WP_346759741.1">
    <property type="nucleotide sequence ID" value="NZ_JAUJEB010000004.1"/>
</dbReference>
<dbReference type="PANTHER" id="PTHR35399:SF4">
    <property type="entry name" value="MEMBRANE PROTEIN"/>
    <property type="match status" value="1"/>
</dbReference>
<organism evidence="1 2">
    <name type="scientific">Agaribacillus aureus</name>
    <dbReference type="NCBI Taxonomy" id="3051825"/>
    <lineage>
        <taxon>Bacteria</taxon>
        <taxon>Pseudomonadati</taxon>
        <taxon>Bacteroidota</taxon>
        <taxon>Cytophagia</taxon>
        <taxon>Cytophagales</taxon>
        <taxon>Splendidivirgaceae</taxon>
        <taxon>Agaribacillus</taxon>
    </lineage>
</organism>
<protein>
    <submittedName>
        <fullName evidence="1">DUF839 domain-containing protein</fullName>
    </submittedName>
</protein>
<keyword evidence="2" id="KW-1185">Reference proteome</keyword>
<sequence length="465" mass="50890">MTISNSRRKFIKLAGMVSVGFSGLHHFVNNAGIPSHQRVSGGYGPLVDDPKGVLNLPKGFSYKIISKAKQVMDDGLRLPGLPDGMATFLGPGNETVVIRNHEISPDTTKLGPYGKKNKLVKKLRKEDLYDFGRGEMPCLGGTTTFIFNEDKQKIEKQFLSLAGTIRNCAGGPTPWNSWISCEEDVRVAGDVLERDHGYPFEVPVTLGPGPVKPEPLKAMGRFNHEAVAVDPKTSIVYQTEDRGDGLIYRYIPHEKGQLSKGGVLQALAIKDQKSVDTRNWDGLDGEKFPIGQKMPVSWIDLEDIQSPKDDLRYRGFDAGAARFARGEGIWFGTNECYFACTNGGYISQGQVFRYIPSEDEGTAREIDNPGHLELFAEPNDTNVVRNCDNLTVAPWGDIILCEDNTSPSIVGLTPKGKFYQFAKNVGYETEFAGATFSPSGKTLFVNIQGAGLTLAITGPWDSVAS</sequence>
<dbReference type="InterPro" id="IPR008557">
    <property type="entry name" value="PhoX"/>
</dbReference>